<dbReference type="Pfam" id="PF02470">
    <property type="entry name" value="MlaD"/>
    <property type="match status" value="1"/>
</dbReference>
<dbReference type="EMBL" id="FNOW01000029">
    <property type="protein sequence ID" value="SDY10068.1"/>
    <property type="molecule type" value="Genomic_DNA"/>
</dbReference>
<name>A0A1H3H577_ALLWA</name>
<dbReference type="InterPro" id="IPR030970">
    <property type="entry name" value="ABC_MlaD"/>
</dbReference>
<reference evidence="4" key="1">
    <citation type="submission" date="2016-10" db="EMBL/GenBank/DDBJ databases">
        <authorList>
            <person name="Varghese N."/>
            <person name="Submissions S."/>
        </authorList>
    </citation>
    <scope>NUCLEOTIDE SEQUENCE [LARGE SCALE GENOMIC DNA]</scope>
    <source>
        <strain evidence="4">DSM 173</strain>
    </source>
</reference>
<proteinExistence type="predicted"/>
<evidence type="ECO:0000313" key="3">
    <source>
        <dbReference type="EMBL" id="SDY10068.1"/>
    </source>
</evidence>
<dbReference type="Proteomes" id="UP000198672">
    <property type="component" value="Unassembled WGS sequence"/>
</dbReference>
<evidence type="ECO:0000313" key="4">
    <source>
        <dbReference type="Proteomes" id="UP000198672"/>
    </source>
</evidence>
<keyword evidence="1" id="KW-0812">Transmembrane</keyword>
<dbReference type="OrthoDB" id="9788420at2"/>
<sequence>MPKRRNIELLVGTFVALGLVALFFLAMQVSNFNLKSSNNGYVLQARFTNIGSLKVRAPVAIAGVRIGRVESIRFDAATYEAVVALRIDATVNTLPDDTFANIFTSGLLGEQYIGLEPGGSPDVLRDGDTITNTQSALLLEQMIGQFLFKKAGESG</sequence>
<dbReference type="AlphaFoldDB" id="A0A1H3H577"/>
<dbReference type="GO" id="GO:0005548">
    <property type="term" value="F:phospholipid transporter activity"/>
    <property type="evidence" value="ECO:0007669"/>
    <property type="project" value="TreeGrafter"/>
</dbReference>
<evidence type="ECO:0000259" key="2">
    <source>
        <dbReference type="Pfam" id="PF02470"/>
    </source>
</evidence>
<dbReference type="NCBIfam" id="TIGR04430">
    <property type="entry name" value="OM_asym_MlaD"/>
    <property type="match status" value="1"/>
</dbReference>
<feature type="domain" description="Mce/MlaD" evidence="2">
    <location>
        <begin position="39"/>
        <end position="118"/>
    </location>
</feature>
<dbReference type="GO" id="GO:0005543">
    <property type="term" value="F:phospholipid binding"/>
    <property type="evidence" value="ECO:0007669"/>
    <property type="project" value="TreeGrafter"/>
</dbReference>
<keyword evidence="1" id="KW-0472">Membrane</keyword>
<feature type="transmembrane region" description="Helical" evidence="1">
    <location>
        <begin position="7"/>
        <end position="27"/>
    </location>
</feature>
<keyword evidence="1" id="KW-1133">Transmembrane helix</keyword>
<dbReference type="PANTHER" id="PTHR33371:SF4">
    <property type="entry name" value="INTERMEMBRANE PHOSPHOLIPID TRANSPORT SYSTEM BINDING PROTEIN MLAD"/>
    <property type="match status" value="1"/>
</dbReference>
<evidence type="ECO:0000256" key="1">
    <source>
        <dbReference type="SAM" id="Phobius"/>
    </source>
</evidence>
<dbReference type="RefSeq" id="WP_091334254.1">
    <property type="nucleotide sequence ID" value="NZ_FNOW01000029.1"/>
</dbReference>
<gene>
    <name evidence="3" type="ORF">SAMN05421644_12930</name>
</gene>
<dbReference type="InterPro" id="IPR003399">
    <property type="entry name" value="Mce/MlaD"/>
</dbReference>
<protein>
    <submittedName>
        <fullName evidence="3">Phospholipid/cholesterol/gamma-HCH transport system substrate-binding protein</fullName>
    </submittedName>
</protein>
<keyword evidence="4" id="KW-1185">Reference proteome</keyword>
<organism evidence="3 4">
    <name type="scientific">Allochromatium warmingii</name>
    <name type="common">Chromatium warmingii</name>
    <dbReference type="NCBI Taxonomy" id="61595"/>
    <lineage>
        <taxon>Bacteria</taxon>
        <taxon>Pseudomonadati</taxon>
        <taxon>Pseudomonadota</taxon>
        <taxon>Gammaproteobacteria</taxon>
        <taxon>Chromatiales</taxon>
        <taxon>Chromatiaceae</taxon>
        <taxon>Allochromatium</taxon>
    </lineage>
</organism>
<dbReference type="PANTHER" id="PTHR33371">
    <property type="entry name" value="INTERMEMBRANE PHOSPHOLIPID TRANSPORT SYSTEM BINDING PROTEIN MLAD-RELATED"/>
    <property type="match status" value="1"/>
</dbReference>
<dbReference type="STRING" id="61595.SAMN05421644_12930"/>
<accession>A0A1H3H577</accession>
<dbReference type="InterPro" id="IPR052336">
    <property type="entry name" value="MlaD_Phospholipid_Transporter"/>
</dbReference>